<accession>A0A5J4X0N1</accession>
<dbReference type="AlphaFoldDB" id="A0A5J4X0N1"/>
<protein>
    <submittedName>
        <fullName evidence="1">Uncharacterized protein</fullName>
    </submittedName>
</protein>
<gene>
    <name evidence="1" type="ORF">EZS28_003862</name>
</gene>
<sequence>MPLLTQMKILKKQHVQNVPPLIFKKRSREVEEDYELYTVKQTSLQALRFNLEDVKNLRSILLHKDWMIKIDLESASHIIQPKSGIIEGKEKTNGQNIVKLRTIFIC</sequence>
<dbReference type="EMBL" id="SNRW01000533">
    <property type="protein sequence ID" value="KAA6400613.1"/>
    <property type="molecule type" value="Genomic_DNA"/>
</dbReference>
<organism evidence="1 2">
    <name type="scientific">Streblomastix strix</name>
    <dbReference type="NCBI Taxonomy" id="222440"/>
    <lineage>
        <taxon>Eukaryota</taxon>
        <taxon>Metamonada</taxon>
        <taxon>Preaxostyla</taxon>
        <taxon>Oxymonadida</taxon>
        <taxon>Streblomastigidae</taxon>
        <taxon>Streblomastix</taxon>
    </lineage>
</organism>
<evidence type="ECO:0000313" key="1">
    <source>
        <dbReference type="EMBL" id="KAA6400613.1"/>
    </source>
</evidence>
<dbReference type="Proteomes" id="UP000324800">
    <property type="component" value="Unassembled WGS sequence"/>
</dbReference>
<proteinExistence type="predicted"/>
<name>A0A5J4X0N1_9EUKA</name>
<comment type="caution">
    <text evidence="1">The sequence shown here is derived from an EMBL/GenBank/DDBJ whole genome shotgun (WGS) entry which is preliminary data.</text>
</comment>
<reference evidence="1 2" key="1">
    <citation type="submission" date="2019-03" db="EMBL/GenBank/DDBJ databases">
        <title>Single cell metagenomics reveals metabolic interactions within the superorganism composed of flagellate Streblomastix strix and complex community of Bacteroidetes bacteria on its surface.</title>
        <authorList>
            <person name="Treitli S.C."/>
            <person name="Kolisko M."/>
            <person name="Husnik F."/>
            <person name="Keeling P."/>
            <person name="Hampl V."/>
        </authorList>
    </citation>
    <scope>NUCLEOTIDE SEQUENCE [LARGE SCALE GENOMIC DNA]</scope>
    <source>
        <strain evidence="1">ST1C</strain>
    </source>
</reference>
<evidence type="ECO:0000313" key="2">
    <source>
        <dbReference type="Proteomes" id="UP000324800"/>
    </source>
</evidence>